<evidence type="ECO:0008006" key="4">
    <source>
        <dbReference type="Google" id="ProtNLM"/>
    </source>
</evidence>
<organism evidence="2 3">
    <name type="scientific">Lactiplantibacillus dongliensis</name>
    <dbReference type="NCBI Taxonomy" id="2559919"/>
    <lineage>
        <taxon>Bacteria</taxon>
        <taxon>Bacillati</taxon>
        <taxon>Bacillota</taxon>
        <taxon>Bacilli</taxon>
        <taxon>Lactobacillales</taxon>
        <taxon>Lactobacillaceae</taxon>
        <taxon>Lactiplantibacillus</taxon>
    </lineage>
</organism>
<keyword evidence="3" id="KW-1185">Reference proteome</keyword>
<dbReference type="RefSeq" id="WP_171001070.1">
    <property type="nucleotide sequence ID" value="NZ_BJDK01000020.1"/>
</dbReference>
<protein>
    <recommendedName>
        <fullName evidence="4">Secreted protein</fullName>
    </recommendedName>
</protein>
<evidence type="ECO:0000313" key="3">
    <source>
        <dbReference type="Proteomes" id="UP001596253"/>
    </source>
</evidence>
<dbReference type="EMBL" id="JBHSSD010000060">
    <property type="protein sequence ID" value="MFC6165802.1"/>
    <property type="molecule type" value="Genomic_DNA"/>
</dbReference>
<reference evidence="3" key="1">
    <citation type="journal article" date="2019" name="Int. J. Syst. Evol. Microbiol.">
        <title>The Global Catalogue of Microorganisms (GCM) 10K type strain sequencing project: providing services to taxonomists for standard genome sequencing and annotation.</title>
        <authorList>
            <consortium name="The Broad Institute Genomics Platform"/>
            <consortium name="The Broad Institute Genome Sequencing Center for Infectious Disease"/>
            <person name="Wu L."/>
            <person name="Ma J."/>
        </authorList>
    </citation>
    <scope>NUCLEOTIDE SEQUENCE [LARGE SCALE GENOMIC DNA]</scope>
    <source>
        <strain evidence="3">CCM 8932</strain>
    </source>
</reference>
<accession>A0ABW1RAY9</accession>
<evidence type="ECO:0000313" key="2">
    <source>
        <dbReference type="EMBL" id="MFC6165802.1"/>
    </source>
</evidence>
<proteinExistence type="predicted"/>
<sequence>MLIVLLGSLIFTGIVAWIFFGNPPSEVTSNHPDHHFTDIDGSDGDYGRDYVDDSDDE</sequence>
<name>A0ABW1RAY9_9LACO</name>
<dbReference type="Proteomes" id="UP001596253">
    <property type="component" value="Unassembled WGS sequence"/>
</dbReference>
<comment type="caution">
    <text evidence="2">The sequence shown here is derived from an EMBL/GenBank/DDBJ whole genome shotgun (WGS) entry which is preliminary data.</text>
</comment>
<gene>
    <name evidence="2" type="ORF">ACFP3T_14120</name>
</gene>
<feature type="region of interest" description="Disordered" evidence="1">
    <location>
        <begin position="28"/>
        <end position="57"/>
    </location>
</feature>
<evidence type="ECO:0000256" key="1">
    <source>
        <dbReference type="SAM" id="MobiDB-lite"/>
    </source>
</evidence>